<name>A0A4V4N5K0_9BASI</name>
<organism evidence="4 12">
    <name type="scientific">Wallemia mellicola</name>
    <dbReference type="NCBI Taxonomy" id="1708541"/>
    <lineage>
        <taxon>Eukaryota</taxon>
        <taxon>Fungi</taxon>
        <taxon>Dikarya</taxon>
        <taxon>Basidiomycota</taxon>
        <taxon>Wallemiomycotina</taxon>
        <taxon>Wallemiomycetes</taxon>
        <taxon>Wallemiales</taxon>
        <taxon>Wallemiaceae</taxon>
        <taxon>Wallemia</taxon>
    </lineage>
</organism>
<sequence length="291" mass="32223">MSSVVETRYKSPPECKLSSAPPESPSFYQRLVESIRPLIIISMIVVKGVPSAVFYQLTNPSLGFFNPFKWFDLIHKLGFAKILAYGDEIWGGYKRPLVEQANGKILEIGAGSGENLKYYNKDNVETLYALEPEKSLSTMLAENIVKHGFAEKSLLIPVGIDDKDKLAAFGVSENTFDTIVLVQVCCSLPNASAHFKYLQSLLKPGGKLVMFEHVASTDPLTRILQNLYTTVIWKKAALGCELNRASGIWMKELGGWEHVDLLRPEAENSGTLLPHDIGVFTKASYANVAHD</sequence>
<dbReference type="InterPro" id="IPR052356">
    <property type="entry name" value="Thiol_S-MT"/>
</dbReference>
<dbReference type="Proteomes" id="UP000310685">
    <property type="component" value="Unassembled WGS sequence"/>
</dbReference>
<dbReference type="PANTHER" id="PTHR45036">
    <property type="entry name" value="METHYLTRANSFERASE LIKE 7B"/>
    <property type="match status" value="1"/>
</dbReference>
<dbReference type="Proteomes" id="UP000305647">
    <property type="component" value="Unassembled WGS sequence"/>
</dbReference>
<evidence type="ECO:0008006" key="13">
    <source>
        <dbReference type="Google" id="ProtNLM"/>
    </source>
</evidence>
<dbReference type="CDD" id="cd02440">
    <property type="entry name" value="AdoMet_MTases"/>
    <property type="match status" value="1"/>
</dbReference>
<dbReference type="Proteomes" id="UP000310708">
    <property type="component" value="Unassembled WGS sequence"/>
</dbReference>
<evidence type="ECO:0000313" key="8">
    <source>
        <dbReference type="Proteomes" id="UP000305647"/>
    </source>
</evidence>
<dbReference type="Proteomes" id="UP000305362">
    <property type="component" value="Unassembled WGS sequence"/>
</dbReference>
<evidence type="ECO:0000313" key="3">
    <source>
        <dbReference type="EMBL" id="TIC28065.1"/>
    </source>
</evidence>
<dbReference type="Pfam" id="PF13489">
    <property type="entry name" value="Methyltransf_23"/>
    <property type="match status" value="1"/>
</dbReference>
<dbReference type="EMBL" id="SPRC01000004">
    <property type="protein sequence ID" value="TIB81874.1"/>
    <property type="molecule type" value="Genomic_DNA"/>
</dbReference>
<accession>A0A4V4N5K0</accession>
<dbReference type="OMA" id="GPWEKID"/>
<evidence type="ECO:0000313" key="2">
    <source>
        <dbReference type="EMBL" id="TIC02129.1"/>
    </source>
</evidence>
<dbReference type="PANTHER" id="PTHR45036:SF1">
    <property type="entry name" value="METHYLTRANSFERASE LIKE 7A"/>
    <property type="match status" value="1"/>
</dbReference>
<dbReference type="EMBL" id="SPRV01000013">
    <property type="protein sequence ID" value="TIC68292.1"/>
    <property type="molecule type" value="Genomic_DNA"/>
</dbReference>
<proteinExistence type="predicted"/>
<dbReference type="Gene3D" id="3.40.50.150">
    <property type="entry name" value="Vaccinia Virus protein VP39"/>
    <property type="match status" value="1"/>
</dbReference>
<dbReference type="EMBL" id="SPRW01000013">
    <property type="protein sequence ID" value="TIC67167.1"/>
    <property type="molecule type" value="Genomic_DNA"/>
</dbReference>
<evidence type="ECO:0000313" key="1">
    <source>
        <dbReference type="EMBL" id="TIB81874.1"/>
    </source>
</evidence>
<evidence type="ECO:0000313" key="7">
    <source>
        <dbReference type="Proteomes" id="UP000305362"/>
    </source>
</evidence>
<evidence type="ECO:0000313" key="9">
    <source>
        <dbReference type="Proteomes" id="UP000307169"/>
    </source>
</evidence>
<dbReference type="OrthoDB" id="540004at2759"/>
<dbReference type="InterPro" id="IPR029063">
    <property type="entry name" value="SAM-dependent_MTases_sf"/>
</dbReference>
<reference evidence="7 8" key="1">
    <citation type="submission" date="2019-03" db="EMBL/GenBank/DDBJ databases">
        <title>Sequencing 25 genomes of Wallemia mellicola.</title>
        <authorList>
            <person name="Gostincar C."/>
        </authorList>
    </citation>
    <scope>NUCLEOTIDE SEQUENCE [LARGE SCALE GENOMIC DNA]</scope>
    <source>
        <strain evidence="2 9">EXF-1262</strain>
        <strain evidence="5 10">EXF-1274</strain>
        <strain evidence="6 7">EXF-1277</strain>
        <strain evidence="1 11">EXF-6152</strain>
        <strain evidence="4 12">EXF-757</strain>
        <strain evidence="3 8">EXF-8738</strain>
    </source>
</reference>
<dbReference type="Proteomes" id="UP000307169">
    <property type="component" value="Unassembled WGS sequence"/>
</dbReference>
<evidence type="ECO:0000313" key="11">
    <source>
        <dbReference type="Proteomes" id="UP000310685"/>
    </source>
</evidence>
<evidence type="ECO:0000313" key="12">
    <source>
        <dbReference type="Proteomes" id="UP000310708"/>
    </source>
</evidence>
<comment type="caution">
    <text evidence="4">The sequence shown here is derived from an EMBL/GenBank/DDBJ whole genome shotgun (WGS) entry which is preliminary data.</text>
</comment>
<dbReference type="SUPFAM" id="SSF53335">
    <property type="entry name" value="S-adenosyl-L-methionine-dependent methyltransferases"/>
    <property type="match status" value="1"/>
</dbReference>
<dbReference type="Proteomes" id="UP000309601">
    <property type="component" value="Unassembled WGS sequence"/>
</dbReference>
<dbReference type="EMBL" id="SPRH01000013">
    <property type="protein sequence ID" value="TIC02129.1"/>
    <property type="molecule type" value="Genomic_DNA"/>
</dbReference>
<gene>
    <name evidence="4" type="ORF">E3Q01_01542</name>
    <name evidence="5" type="ORF">E3Q02_01618</name>
    <name evidence="6" type="ORF">E3Q03_01678</name>
    <name evidence="3" type="ORF">E3Q10_03379</name>
    <name evidence="2" type="ORF">E3Q17_01546</name>
    <name evidence="1" type="ORF">E3Q22_00590</name>
</gene>
<dbReference type="EMBL" id="SPRX01000014">
    <property type="protein sequence ID" value="TIC66895.1"/>
    <property type="molecule type" value="Genomic_DNA"/>
</dbReference>
<dbReference type="AlphaFoldDB" id="A0A4V4N5K0"/>
<dbReference type="EMBL" id="SPRO01000045">
    <property type="protein sequence ID" value="TIC28065.1"/>
    <property type="molecule type" value="Genomic_DNA"/>
</dbReference>
<evidence type="ECO:0000313" key="4">
    <source>
        <dbReference type="EMBL" id="TIC66895.1"/>
    </source>
</evidence>
<evidence type="ECO:0000313" key="5">
    <source>
        <dbReference type="EMBL" id="TIC67167.1"/>
    </source>
</evidence>
<evidence type="ECO:0000313" key="6">
    <source>
        <dbReference type="EMBL" id="TIC68292.1"/>
    </source>
</evidence>
<protein>
    <recommendedName>
        <fullName evidence="13">S-adenosyl-L-methionine-dependent methyltransferase</fullName>
    </recommendedName>
</protein>
<evidence type="ECO:0000313" key="10">
    <source>
        <dbReference type="Proteomes" id="UP000309601"/>
    </source>
</evidence>